<keyword evidence="1" id="KW-0732">Signal</keyword>
<evidence type="ECO:0000256" key="1">
    <source>
        <dbReference type="SAM" id="SignalP"/>
    </source>
</evidence>
<gene>
    <name evidence="2" type="ORF">COC19_04105</name>
</gene>
<feature type="signal peptide" evidence="1">
    <location>
        <begin position="1"/>
        <end position="26"/>
    </location>
</feature>
<name>A0A2A4MNJ7_9GAMM</name>
<dbReference type="EMBL" id="NVQR01000056">
    <property type="protein sequence ID" value="PCH61819.1"/>
    <property type="molecule type" value="Genomic_DNA"/>
</dbReference>
<feature type="chain" id="PRO_5013308866" evidence="1">
    <location>
        <begin position="27"/>
        <end position="187"/>
    </location>
</feature>
<sequence>MEIIKQKSLKLLASACVILLAACVGRQTPAHWPESIPSQVFFQANYLADESNSDDQSQAEYLNWVLSFYQGSLLSPRGWLTLQASVLQALPENRQATLMPKLTDLGASIAAEWAKQNHLRRVDTRHLSLWGSVMQMSLSEAQLLQAVAFIGRDVTALLTGELQGPQVTSQRYKENLGIDVDDGFSDF</sequence>
<protein>
    <submittedName>
        <fullName evidence="2">Uncharacterized protein</fullName>
    </submittedName>
</protein>
<accession>A0A2A4MNJ7</accession>
<reference evidence="3" key="1">
    <citation type="submission" date="2017-08" db="EMBL/GenBank/DDBJ databases">
        <title>A dynamic microbial community with high functional redundancy inhabits the cold, oxic subseafloor aquifer.</title>
        <authorList>
            <person name="Tully B.J."/>
            <person name="Wheat C.G."/>
            <person name="Glazer B.T."/>
            <person name="Huber J.A."/>
        </authorList>
    </citation>
    <scope>NUCLEOTIDE SEQUENCE [LARGE SCALE GENOMIC DNA]</scope>
</reference>
<proteinExistence type="predicted"/>
<evidence type="ECO:0000313" key="3">
    <source>
        <dbReference type="Proteomes" id="UP000218172"/>
    </source>
</evidence>
<dbReference type="Proteomes" id="UP000218172">
    <property type="component" value="Unassembled WGS sequence"/>
</dbReference>
<dbReference type="PROSITE" id="PS51257">
    <property type="entry name" value="PROKAR_LIPOPROTEIN"/>
    <property type="match status" value="1"/>
</dbReference>
<dbReference type="AlphaFoldDB" id="A0A2A4MNJ7"/>
<comment type="caution">
    <text evidence="2">The sequence shown here is derived from an EMBL/GenBank/DDBJ whole genome shotgun (WGS) entry which is preliminary data.</text>
</comment>
<evidence type="ECO:0000313" key="2">
    <source>
        <dbReference type="EMBL" id="PCH61819.1"/>
    </source>
</evidence>
<organism evidence="2 3">
    <name type="scientific">SAR86 cluster bacterium</name>
    <dbReference type="NCBI Taxonomy" id="2030880"/>
    <lineage>
        <taxon>Bacteria</taxon>
        <taxon>Pseudomonadati</taxon>
        <taxon>Pseudomonadota</taxon>
        <taxon>Gammaproteobacteria</taxon>
        <taxon>SAR86 cluster</taxon>
    </lineage>
</organism>